<dbReference type="RefSeq" id="WP_270026341.1">
    <property type="nucleotide sequence ID" value="NZ_JAPDDP010000029.1"/>
</dbReference>
<name>A0A9X3S8B8_9ACTN</name>
<evidence type="ECO:0000256" key="1">
    <source>
        <dbReference type="SAM" id="Phobius"/>
    </source>
</evidence>
<keyword evidence="1" id="KW-0812">Transmembrane</keyword>
<keyword evidence="1" id="KW-0472">Membrane</keyword>
<reference evidence="2" key="1">
    <citation type="submission" date="2022-10" db="EMBL/GenBank/DDBJ databases">
        <title>The WGS of Solirubrobacter phytolaccae KCTC 29190.</title>
        <authorList>
            <person name="Jiang Z."/>
        </authorList>
    </citation>
    <scope>NUCLEOTIDE SEQUENCE</scope>
    <source>
        <strain evidence="2">KCTC 29190</strain>
    </source>
</reference>
<dbReference type="AlphaFoldDB" id="A0A9X3S8B8"/>
<gene>
    <name evidence="2" type="ORF">OJ997_16895</name>
</gene>
<keyword evidence="1" id="KW-1133">Transmembrane helix</keyword>
<evidence type="ECO:0000313" key="2">
    <source>
        <dbReference type="EMBL" id="MDA0181984.1"/>
    </source>
</evidence>
<protein>
    <submittedName>
        <fullName evidence="2">Uncharacterized protein</fullName>
    </submittedName>
</protein>
<accession>A0A9X3S8B8</accession>
<organism evidence="2 3">
    <name type="scientific">Solirubrobacter phytolaccae</name>
    <dbReference type="NCBI Taxonomy" id="1404360"/>
    <lineage>
        <taxon>Bacteria</taxon>
        <taxon>Bacillati</taxon>
        <taxon>Actinomycetota</taxon>
        <taxon>Thermoleophilia</taxon>
        <taxon>Solirubrobacterales</taxon>
        <taxon>Solirubrobacteraceae</taxon>
        <taxon>Solirubrobacter</taxon>
    </lineage>
</organism>
<sequence>MVVPLLAAPTLMLAVTAVERRAGPAAAGVIAAAPLSIAVIVLALGAEGPAVAASAGAHVVAQVAFALAFALVIVRRGALVGLAAASSAFVAVSLLVALVPLWLATATAVPVLFLSSWEHKAPGPLSSREPKRPGR</sequence>
<feature type="transmembrane region" description="Helical" evidence="1">
    <location>
        <begin position="27"/>
        <end position="44"/>
    </location>
</feature>
<feature type="transmembrane region" description="Helical" evidence="1">
    <location>
        <begin position="80"/>
        <end position="113"/>
    </location>
</feature>
<dbReference type="EMBL" id="JAPDDP010000029">
    <property type="protein sequence ID" value="MDA0181984.1"/>
    <property type="molecule type" value="Genomic_DNA"/>
</dbReference>
<dbReference type="Proteomes" id="UP001147653">
    <property type="component" value="Unassembled WGS sequence"/>
</dbReference>
<proteinExistence type="predicted"/>
<feature type="transmembrane region" description="Helical" evidence="1">
    <location>
        <begin position="51"/>
        <end position="74"/>
    </location>
</feature>
<comment type="caution">
    <text evidence="2">The sequence shown here is derived from an EMBL/GenBank/DDBJ whole genome shotgun (WGS) entry which is preliminary data.</text>
</comment>
<evidence type="ECO:0000313" key="3">
    <source>
        <dbReference type="Proteomes" id="UP001147653"/>
    </source>
</evidence>
<keyword evidence="3" id="KW-1185">Reference proteome</keyword>